<comment type="caution">
    <text evidence="2">The sequence shown here is derived from an EMBL/GenBank/DDBJ whole genome shotgun (WGS) entry which is preliminary data.</text>
</comment>
<dbReference type="Proteomes" id="UP000562124">
    <property type="component" value="Unassembled WGS sequence"/>
</dbReference>
<sequence length="188" mass="19239">MTVRSMVGRRGAPALLALGALLVASLSACSPQPGAAAVVDGRAIPVAEVQAAAADLSPYLENVSQTTVLTVLVVAPTFERAAADAGLGVSSEQAKDLLDQVTQEAGQAGRAPVRTEEFSEPAVQVARFTLLQQGLQGMPNAAEVMSGVVADMAELDVEVNPRYGELDLASGQITPSSYPWIVGQPAAG</sequence>
<accession>A0A7Y0M2L1</accession>
<evidence type="ECO:0008006" key="4">
    <source>
        <dbReference type="Google" id="ProtNLM"/>
    </source>
</evidence>
<evidence type="ECO:0000313" key="2">
    <source>
        <dbReference type="EMBL" id="NMR21337.1"/>
    </source>
</evidence>
<evidence type="ECO:0000313" key="3">
    <source>
        <dbReference type="Proteomes" id="UP000562124"/>
    </source>
</evidence>
<proteinExistence type="predicted"/>
<organism evidence="2 3">
    <name type="scientific">Cellulomonas fimi</name>
    <dbReference type="NCBI Taxonomy" id="1708"/>
    <lineage>
        <taxon>Bacteria</taxon>
        <taxon>Bacillati</taxon>
        <taxon>Actinomycetota</taxon>
        <taxon>Actinomycetes</taxon>
        <taxon>Micrococcales</taxon>
        <taxon>Cellulomonadaceae</taxon>
        <taxon>Cellulomonas</taxon>
    </lineage>
</organism>
<protein>
    <recommendedName>
        <fullName evidence="4">Lipoprotein</fullName>
    </recommendedName>
</protein>
<keyword evidence="1" id="KW-0732">Signal</keyword>
<evidence type="ECO:0000256" key="1">
    <source>
        <dbReference type="SAM" id="SignalP"/>
    </source>
</evidence>
<dbReference type="EMBL" id="JABCJJ010000031">
    <property type="protein sequence ID" value="NMR21337.1"/>
    <property type="molecule type" value="Genomic_DNA"/>
</dbReference>
<dbReference type="AlphaFoldDB" id="A0A7Y0M2L1"/>
<feature type="chain" id="PRO_5039313664" description="Lipoprotein" evidence="1">
    <location>
        <begin position="36"/>
        <end position="188"/>
    </location>
</feature>
<gene>
    <name evidence="2" type="ORF">HIR71_14130</name>
</gene>
<dbReference type="RefSeq" id="WP_169325709.1">
    <property type="nucleotide sequence ID" value="NZ_JABCJJ010000031.1"/>
</dbReference>
<keyword evidence="3" id="KW-1185">Reference proteome</keyword>
<reference evidence="2 3" key="1">
    <citation type="submission" date="2020-04" db="EMBL/GenBank/DDBJ databases">
        <title>Sequencing and Assembly of C. fimi.</title>
        <authorList>
            <person name="Ramsey A.R."/>
        </authorList>
    </citation>
    <scope>NUCLEOTIDE SEQUENCE [LARGE SCALE GENOMIC DNA]</scope>
    <source>
        <strain evidence="2 3">SB</strain>
    </source>
</reference>
<dbReference type="PROSITE" id="PS51257">
    <property type="entry name" value="PROKAR_LIPOPROTEIN"/>
    <property type="match status" value="1"/>
</dbReference>
<feature type="signal peptide" evidence="1">
    <location>
        <begin position="1"/>
        <end position="35"/>
    </location>
</feature>
<name>A0A7Y0M2L1_CELFI</name>